<dbReference type="OrthoDB" id="9852092at2"/>
<comment type="caution">
    <text evidence="1">The sequence shown here is derived from an EMBL/GenBank/DDBJ whole genome shotgun (WGS) entry which is preliminary data.</text>
</comment>
<evidence type="ECO:0000313" key="1">
    <source>
        <dbReference type="EMBL" id="ORW08493.1"/>
    </source>
</evidence>
<dbReference type="EMBL" id="LQPG01000035">
    <property type="protein sequence ID" value="ORW08493.1"/>
    <property type="molecule type" value="Genomic_DNA"/>
</dbReference>
<keyword evidence="2" id="KW-1185">Reference proteome</keyword>
<evidence type="ECO:0000313" key="2">
    <source>
        <dbReference type="Proteomes" id="UP000193866"/>
    </source>
</evidence>
<dbReference type="RefSeq" id="WP_085266132.1">
    <property type="nucleotide sequence ID" value="NZ_LQPG01000035.1"/>
</dbReference>
<sequence length="94" mass="9649">MNHDELADLYASDLAELAHTYGDAAIISIGPGKALGTAFPAGVAVLRDTTLADEPALTGWKAELELSDGTLQHCCHGPTAVAAAAALHHHLGTH</sequence>
<gene>
    <name evidence="1" type="ORF">AWC16_19025</name>
</gene>
<dbReference type="AlphaFoldDB" id="A0A1X1YBL4"/>
<accession>A0A1X1YBL4</accession>
<protein>
    <submittedName>
        <fullName evidence="1">Uncharacterized protein</fullName>
    </submittedName>
</protein>
<dbReference type="Proteomes" id="UP000193866">
    <property type="component" value="Unassembled WGS sequence"/>
</dbReference>
<reference evidence="1 2" key="1">
    <citation type="submission" date="2016-01" db="EMBL/GenBank/DDBJ databases">
        <title>The new phylogeny of the genus Mycobacterium.</title>
        <authorList>
            <person name="Tarcisio F."/>
            <person name="Conor M."/>
            <person name="Antonella G."/>
            <person name="Elisabetta G."/>
            <person name="Giulia F.S."/>
            <person name="Sara T."/>
            <person name="Anna F."/>
            <person name="Clotilde B."/>
            <person name="Roberto B."/>
            <person name="Veronica D.S."/>
            <person name="Fabio R."/>
            <person name="Monica P."/>
            <person name="Olivier J."/>
            <person name="Enrico T."/>
            <person name="Nicola S."/>
        </authorList>
    </citation>
    <scope>NUCLEOTIDE SEQUENCE [LARGE SCALE GENOMIC DNA]</scope>
    <source>
        <strain evidence="1 2">DSM 45394</strain>
    </source>
</reference>
<name>A0A1X1YBL4_9MYCO</name>
<dbReference type="STRING" id="1108812.AWC16_19025"/>
<proteinExistence type="predicted"/>
<organism evidence="1 2">
    <name type="scientific">Mycolicibacter longobardus</name>
    <dbReference type="NCBI Taxonomy" id="1108812"/>
    <lineage>
        <taxon>Bacteria</taxon>
        <taxon>Bacillati</taxon>
        <taxon>Actinomycetota</taxon>
        <taxon>Actinomycetes</taxon>
        <taxon>Mycobacteriales</taxon>
        <taxon>Mycobacteriaceae</taxon>
        <taxon>Mycolicibacter</taxon>
    </lineage>
</organism>